<evidence type="ECO:0000313" key="2">
    <source>
        <dbReference type="Proteomes" id="UP000886667"/>
    </source>
</evidence>
<evidence type="ECO:0000313" key="1">
    <source>
        <dbReference type="EMBL" id="MCG7947167.1"/>
    </source>
</evidence>
<organism evidence="1 2">
    <name type="scientific">Candidatus Thiodiazotropha taylori</name>
    <dbReference type="NCBI Taxonomy" id="2792791"/>
    <lineage>
        <taxon>Bacteria</taxon>
        <taxon>Pseudomonadati</taxon>
        <taxon>Pseudomonadota</taxon>
        <taxon>Gammaproteobacteria</taxon>
        <taxon>Chromatiales</taxon>
        <taxon>Sedimenticolaceae</taxon>
        <taxon>Candidatus Thiodiazotropha</taxon>
    </lineage>
</organism>
<comment type="caution">
    <text evidence="1">The sequence shown here is derived from an EMBL/GenBank/DDBJ whole genome shotgun (WGS) entry which is preliminary data.</text>
</comment>
<name>A0A9E4P2M8_9GAMM</name>
<dbReference type="SUPFAM" id="SSF50630">
    <property type="entry name" value="Acid proteases"/>
    <property type="match status" value="1"/>
</dbReference>
<dbReference type="Pfam" id="PF13975">
    <property type="entry name" value="gag-asp_proteas"/>
    <property type="match status" value="1"/>
</dbReference>
<sequence length="170" mass="18734">MSEQQNFGRWMIIAAWVLMLAMLTLLFSQWLERQNNPNRQLSVTTNLQGESSVVLKRNRAGHYVAPGKINGVDVVYLLDTGATLVAVSSSLAEKAGLQPGTPSQSRTANGVVRSWLTEIDRLQLGPITMQNVKASILPTMPAHEVLLGMSFLKHLKLQQQGDELEISLPD</sequence>
<dbReference type="InterPro" id="IPR034122">
    <property type="entry name" value="Retropepsin-like_bacterial"/>
</dbReference>
<dbReference type="Gene3D" id="2.40.70.10">
    <property type="entry name" value="Acid Proteases"/>
    <property type="match status" value="1"/>
</dbReference>
<dbReference type="GO" id="GO:0008233">
    <property type="term" value="F:peptidase activity"/>
    <property type="evidence" value="ECO:0007669"/>
    <property type="project" value="UniProtKB-KW"/>
</dbReference>
<dbReference type="Proteomes" id="UP000886667">
    <property type="component" value="Unassembled WGS sequence"/>
</dbReference>
<protein>
    <submittedName>
        <fullName evidence="1">TIGR02281 family clan AA aspartic protease</fullName>
        <ecNumber evidence="1">3.4.23.-</ecNumber>
    </submittedName>
</protein>
<accession>A0A9E4P2M8</accession>
<dbReference type="InterPro" id="IPR011969">
    <property type="entry name" value="Clan_AA_Asp_peptidase_C"/>
</dbReference>
<proteinExistence type="predicted"/>
<dbReference type="EMBL" id="JAEPCM010000442">
    <property type="protein sequence ID" value="MCG7947167.1"/>
    <property type="molecule type" value="Genomic_DNA"/>
</dbReference>
<dbReference type="AlphaFoldDB" id="A0A9E4P2M8"/>
<dbReference type="GO" id="GO:0006508">
    <property type="term" value="P:proteolysis"/>
    <property type="evidence" value="ECO:0007669"/>
    <property type="project" value="UniProtKB-KW"/>
</dbReference>
<dbReference type="NCBIfam" id="TIGR02281">
    <property type="entry name" value="clan_AA_DTGA"/>
    <property type="match status" value="1"/>
</dbReference>
<dbReference type="CDD" id="cd05483">
    <property type="entry name" value="retropepsin_like_bacteria"/>
    <property type="match status" value="1"/>
</dbReference>
<dbReference type="InterPro" id="IPR021109">
    <property type="entry name" value="Peptidase_aspartic_dom_sf"/>
</dbReference>
<keyword evidence="1" id="KW-0645">Protease</keyword>
<keyword evidence="1" id="KW-0378">Hydrolase</keyword>
<dbReference type="EC" id="3.4.23.-" evidence="1"/>
<reference evidence="1" key="1">
    <citation type="journal article" date="2021" name="Proc. Natl. Acad. Sci. U.S.A.">
        <title>Global biogeography of chemosynthetic symbionts reveals both localized and globally distributed symbiont groups. .</title>
        <authorList>
            <person name="Osvatic J.T."/>
            <person name="Wilkins L.G.E."/>
            <person name="Leibrecht L."/>
            <person name="Leray M."/>
            <person name="Zauner S."/>
            <person name="Polzin J."/>
            <person name="Camacho Y."/>
            <person name="Gros O."/>
            <person name="van Gils J.A."/>
            <person name="Eisen J.A."/>
            <person name="Petersen J.M."/>
            <person name="Yuen B."/>
        </authorList>
    </citation>
    <scope>NUCLEOTIDE SEQUENCE</scope>
    <source>
        <strain evidence="1">MAGclacostrist064TRANS</strain>
    </source>
</reference>
<gene>
    <name evidence="1" type="ORF">JAZ07_12555</name>
</gene>